<dbReference type="PANTHER" id="PTHR33217:SF8">
    <property type="entry name" value="MUTATOR FAMILY TRANSPOSASE"/>
    <property type="match status" value="1"/>
</dbReference>
<proteinExistence type="inferred from homology"/>
<evidence type="ECO:0000313" key="7">
    <source>
        <dbReference type="EMBL" id="BBE29889.1"/>
    </source>
</evidence>
<dbReference type="GO" id="GO:0004803">
    <property type="term" value="F:transposase activity"/>
    <property type="evidence" value="ECO:0007669"/>
    <property type="project" value="UniProtKB-UniRule"/>
</dbReference>
<sequence length="408" mass="47488">MGNVLQEIIKKMVRKGEIRTIKDIKELTKSLTGNLIQEVLEAELEDELGYGKYDREKKNTENSRNGYKKKNLKSSSGMIELKVPRDRKGEYEPKIVPKYSNDISEIEEKIISLYARGMTTRDISDQIMDLYGFEVSAELVSKITNKLMPVIKDWQERPLHEIYTFVFLDAIYFNVREDGRIGKKAAYVIIGVDIDGIKDVLGIYVGEVESAKFWMGVLNNLKNRGVKDILVASIEGLSGFEQAINATFPQTMIQRCIIHQIRNTLKYVPHKDRKEFAKDLKTIYTALDEKTGYDNLTNVINKWGDKYYASLRSWEKNWHLLSTFFQFSDGVRKIMYTTNIIESLNRQFRKATKTKSIFPNDDAVLKSLYLTTKNVTKKWTARYRNWSNVLNELSIFFNERITKYIYNS</sequence>
<dbReference type="AlphaFoldDB" id="A0A7G1G996"/>
<evidence type="ECO:0000256" key="6">
    <source>
        <dbReference type="RuleBase" id="RU365089"/>
    </source>
</evidence>
<comment type="similarity">
    <text evidence="2 6">Belongs to the transposase mutator family.</text>
</comment>
<keyword evidence="4 6" id="KW-0238">DNA-binding</keyword>
<dbReference type="InParanoid" id="A0A7G1G996"/>
<evidence type="ECO:0000256" key="5">
    <source>
        <dbReference type="ARBA" id="ARBA00023172"/>
    </source>
</evidence>
<dbReference type="KEGG" id="ocy:OSSY52_00300"/>
<keyword evidence="8" id="KW-1185">Reference proteome</keyword>
<evidence type="ECO:0000313" key="8">
    <source>
        <dbReference type="Proteomes" id="UP000516361"/>
    </source>
</evidence>
<evidence type="ECO:0000256" key="2">
    <source>
        <dbReference type="ARBA" id="ARBA00010961"/>
    </source>
</evidence>
<organism evidence="7 8">
    <name type="scientific">Tepiditoga spiralis</name>
    <dbReference type="NCBI Taxonomy" id="2108365"/>
    <lineage>
        <taxon>Bacteria</taxon>
        <taxon>Thermotogati</taxon>
        <taxon>Thermotogota</taxon>
        <taxon>Thermotogae</taxon>
        <taxon>Petrotogales</taxon>
        <taxon>Petrotogaceae</taxon>
        <taxon>Tepiditoga</taxon>
    </lineage>
</organism>
<dbReference type="RefSeq" id="WP_190615036.1">
    <property type="nucleotide sequence ID" value="NZ_AP018712.1"/>
</dbReference>
<reference evidence="7 8" key="1">
    <citation type="submission" date="2018-06" db="EMBL/GenBank/DDBJ databases">
        <title>Genome sequencing of Oceanotoga sp. sy52.</title>
        <authorList>
            <person name="Mori K."/>
        </authorList>
    </citation>
    <scope>NUCLEOTIDE SEQUENCE [LARGE SCALE GENOMIC DNA]</scope>
    <source>
        <strain evidence="8">sy52</strain>
    </source>
</reference>
<keyword evidence="3 6" id="KW-0815">Transposition</keyword>
<protein>
    <recommendedName>
        <fullName evidence="6">Mutator family transposase</fullName>
    </recommendedName>
</protein>
<dbReference type="PANTHER" id="PTHR33217">
    <property type="entry name" value="TRANSPOSASE FOR INSERTION SEQUENCE ELEMENT IS1081"/>
    <property type="match status" value="1"/>
</dbReference>
<dbReference type="NCBIfam" id="NF033543">
    <property type="entry name" value="transpos_IS256"/>
    <property type="match status" value="1"/>
</dbReference>
<evidence type="ECO:0000256" key="4">
    <source>
        <dbReference type="ARBA" id="ARBA00023125"/>
    </source>
</evidence>
<keyword evidence="5 6" id="KW-0233">DNA recombination</keyword>
<accession>A0A7G1G996</accession>
<name>A0A7G1G996_9BACT</name>
<evidence type="ECO:0000256" key="3">
    <source>
        <dbReference type="ARBA" id="ARBA00022578"/>
    </source>
</evidence>
<keyword evidence="6" id="KW-0814">Transposable element</keyword>
<dbReference type="Proteomes" id="UP000516361">
    <property type="component" value="Chromosome"/>
</dbReference>
<comment type="function">
    <text evidence="1 6">Required for the transposition of the insertion element.</text>
</comment>
<dbReference type="GO" id="GO:0006313">
    <property type="term" value="P:DNA transposition"/>
    <property type="evidence" value="ECO:0007669"/>
    <property type="project" value="UniProtKB-UniRule"/>
</dbReference>
<dbReference type="Pfam" id="PF00872">
    <property type="entry name" value="Transposase_mut"/>
    <property type="match status" value="1"/>
</dbReference>
<evidence type="ECO:0000256" key="1">
    <source>
        <dbReference type="ARBA" id="ARBA00002190"/>
    </source>
</evidence>
<dbReference type="GO" id="GO:0003677">
    <property type="term" value="F:DNA binding"/>
    <property type="evidence" value="ECO:0007669"/>
    <property type="project" value="UniProtKB-UniRule"/>
</dbReference>
<dbReference type="EMBL" id="AP018712">
    <property type="protein sequence ID" value="BBE29889.1"/>
    <property type="molecule type" value="Genomic_DNA"/>
</dbReference>
<dbReference type="InterPro" id="IPR001207">
    <property type="entry name" value="Transposase_mutator"/>
</dbReference>
<gene>
    <name evidence="7" type="ORF">OSSY52_00300</name>
</gene>